<feature type="transmembrane region" description="Helical" evidence="1">
    <location>
        <begin position="67"/>
        <end position="90"/>
    </location>
</feature>
<dbReference type="RefSeq" id="WP_051448095.1">
    <property type="nucleotide sequence ID" value="NZ_CP126003.1"/>
</dbReference>
<keyword evidence="1" id="KW-0472">Membrane</keyword>
<dbReference type="EMBL" id="JAFICZ010000001">
    <property type="protein sequence ID" value="MBP1290383.1"/>
    <property type="molecule type" value="Genomic_DNA"/>
</dbReference>
<name>A0A8I1XYL1_BRAEL</name>
<evidence type="ECO:0000313" key="3">
    <source>
        <dbReference type="Proteomes" id="UP000673383"/>
    </source>
</evidence>
<feature type="transmembrane region" description="Helical" evidence="1">
    <location>
        <begin position="42"/>
        <end position="61"/>
    </location>
</feature>
<protein>
    <submittedName>
        <fullName evidence="2">Uncharacterized protein</fullName>
    </submittedName>
</protein>
<keyword evidence="1" id="KW-0812">Transmembrane</keyword>
<organism evidence="2 3">
    <name type="scientific">Bradyrhizobium elkanii</name>
    <dbReference type="NCBI Taxonomy" id="29448"/>
    <lineage>
        <taxon>Bacteria</taxon>
        <taxon>Pseudomonadati</taxon>
        <taxon>Pseudomonadota</taxon>
        <taxon>Alphaproteobacteria</taxon>
        <taxon>Hyphomicrobiales</taxon>
        <taxon>Nitrobacteraceae</taxon>
        <taxon>Bradyrhizobium</taxon>
    </lineage>
</organism>
<dbReference type="PROSITE" id="PS51257">
    <property type="entry name" value="PROKAR_LIPOPROTEIN"/>
    <property type="match status" value="1"/>
</dbReference>
<reference evidence="2" key="1">
    <citation type="submission" date="2021-02" db="EMBL/GenBank/DDBJ databases">
        <title>Genomic Encyclopedia of Type Strains, Phase IV (KMG-V): Genome sequencing to study the core and pangenomes of soil and plant-associated prokaryotes.</title>
        <authorList>
            <person name="Whitman W."/>
        </authorList>
    </citation>
    <scope>NUCLEOTIDE SEQUENCE</scope>
    <source>
        <strain evidence="2">USDA 406</strain>
    </source>
</reference>
<feature type="transmembrane region" description="Helical" evidence="1">
    <location>
        <begin position="12"/>
        <end position="30"/>
    </location>
</feature>
<evidence type="ECO:0000256" key="1">
    <source>
        <dbReference type="SAM" id="Phobius"/>
    </source>
</evidence>
<dbReference type="AlphaFoldDB" id="A0A8I1XYL1"/>
<keyword evidence="1" id="KW-1133">Transmembrane helix</keyword>
<gene>
    <name evidence="2" type="ORF">JOH49_000136</name>
</gene>
<proteinExistence type="predicted"/>
<evidence type="ECO:0000313" key="2">
    <source>
        <dbReference type="EMBL" id="MBP1290383.1"/>
    </source>
</evidence>
<sequence>MTKEAVELALNQSWSTLLLVACGYVAYYIANVGIRDHHKPADVTFSILVFAFVSAFAFYSGRWVLNLSLVVSSGITFLFALAAGASWRVLGRPRFERMLRATRISHSDDLPSAWMALHGERCVATQLVVQLKDGTWLMCDNLSRFQASPNGPCVLGAKGDILMYVTDKLTDKQSKRGVGFVPVADPIDASWGHEIT</sequence>
<dbReference type="Proteomes" id="UP000673383">
    <property type="component" value="Unassembled WGS sequence"/>
</dbReference>
<accession>A0A8I1XYL1</accession>
<comment type="caution">
    <text evidence="2">The sequence shown here is derived from an EMBL/GenBank/DDBJ whole genome shotgun (WGS) entry which is preliminary data.</text>
</comment>